<dbReference type="Proteomes" id="UP000177300">
    <property type="component" value="Unassembled WGS sequence"/>
</dbReference>
<dbReference type="PANTHER" id="PTHR43861">
    <property type="entry name" value="TRANS-ACONITATE 2-METHYLTRANSFERASE-RELATED"/>
    <property type="match status" value="1"/>
</dbReference>
<gene>
    <name evidence="1" type="ORF">A3G14_02415</name>
</gene>
<dbReference type="Gene3D" id="3.40.50.150">
    <property type="entry name" value="Vaccinia Virus protein VP39"/>
    <property type="match status" value="1"/>
</dbReference>
<protein>
    <recommendedName>
        <fullName evidence="3">Methyltransferase domain-containing protein</fullName>
    </recommendedName>
</protein>
<reference evidence="1 2" key="1">
    <citation type="journal article" date="2016" name="Nat. Commun.">
        <title>Thousands of microbial genomes shed light on interconnected biogeochemical processes in an aquifer system.</title>
        <authorList>
            <person name="Anantharaman K."/>
            <person name="Brown C.T."/>
            <person name="Hug L.A."/>
            <person name="Sharon I."/>
            <person name="Castelle C.J."/>
            <person name="Probst A.J."/>
            <person name="Thomas B.C."/>
            <person name="Singh A."/>
            <person name="Wilkins M.J."/>
            <person name="Karaoz U."/>
            <person name="Brodie E.L."/>
            <person name="Williams K.H."/>
            <person name="Hubbard S.S."/>
            <person name="Banfield J.F."/>
        </authorList>
    </citation>
    <scope>NUCLEOTIDE SEQUENCE [LARGE SCALE GENOMIC DNA]</scope>
</reference>
<sequence>MSFYYFLRKLIVPLDKIDYYLPRKGTIIDLGCGQGIICKFIANSHDRKIIGVDVNTKRLPKIKINNLKFISADITKYKIKKAEGVVLSDVLHHLPLNDQKKIIKKVYSSLAKDGILIIKEIDSDQKVRSKLSRLWDFILYPKDKISYWRANKLIRFLSLCGFRVTMRRESKLFPGSTNLFVASK</sequence>
<dbReference type="AlphaFoldDB" id="A0A1F5ICX7"/>
<accession>A0A1F5ICX7</accession>
<proteinExistence type="predicted"/>
<dbReference type="Pfam" id="PF13489">
    <property type="entry name" value="Methyltransf_23"/>
    <property type="match status" value="1"/>
</dbReference>
<evidence type="ECO:0000313" key="1">
    <source>
        <dbReference type="EMBL" id="OGE14204.1"/>
    </source>
</evidence>
<evidence type="ECO:0008006" key="3">
    <source>
        <dbReference type="Google" id="ProtNLM"/>
    </source>
</evidence>
<dbReference type="EMBL" id="MFBY01000004">
    <property type="protein sequence ID" value="OGE14204.1"/>
    <property type="molecule type" value="Genomic_DNA"/>
</dbReference>
<evidence type="ECO:0000313" key="2">
    <source>
        <dbReference type="Proteomes" id="UP000177300"/>
    </source>
</evidence>
<comment type="caution">
    <text evidence="1">The sequence shown here is derived from an EMBL/GenBank/DDBJ whole genome shotgun (WGS) entry which is preliminary data.</text>
</comment>
<dbReference type="SUPFAM" id="SSF53335">
    <property type="entry name" value="S-adenosyl-L-methionine-dependent methyltransferases"/>
    <property type="match status" value="1"/>
</dbReference>
<dbReference type="InterPro" id="IPR029063">
    <property type="entry name" value="SAM-dependent_MTases_sf"/>
</dbReference>
<name>A0A1F5ICX7_9BACT</name>
<organism evidence="1 2">
    <name type="scientific">Candidatus Curtissbacteria bacterium RIFCSPLOWO2_12_FULL_38_9</name>
    <dbReference type="NCBI Taxonomy" id="1797735"/>
    <lineage>
        <taxon>Bacteria</taxon>
        <taxon>Candidatus Curtissiibacteriota</taxon>
    </lineage>
</organism>
<dbReference type="CDD" id="cd02440">
    <property type="entry name" value="AdoMet_MTases"/>
    <property type="match status" value="1"/>
</dbReference>